<dbReference type="AlphaFoldDB" id="X1NP22"/>
<gene>
    <name evidence="1" type="ORF">S06H3_38078</name>
</gene>
<name>X1NP22_9ZZZZ</name>
<proteinExistence type="predicted"/>
<protein>
    <submittedName>
        <fullName evidence="1">Uncharacterized protein</fullName>
    </submittedName>
</protein>
<sequence length="150" mass="17600">MTILKAELIAVVNGALKRDYATDGTELDAKITSVLKDLSKRGNFLTEESEKETIADRAYYSMPDHYKDRLLIMIDDYYPLGWETFKKYQEERSLSPDATGYPQMFCKMNKFYYLRPTPDSADYTIRQFFACYHPEKITVDEVEYEACDYI</sequence>
<accession>X1NP22</accession>
<organism evidence="1">
    <name type="scientific">marine sediment metagenome</name>
    <dbReference type="NCBI Taxonomy" id="412755"/>
    <lineage>
        <taxon>unclassified sequences</taxon>
        <taxon>metagenomes</taxon>
        <taxon>ecological metagenomes</taxon>
    </lineage>
</organism>
<reference evidence="1" key="1">
    <citation type="journal article" date="2014" name="Front. Microbiol.">
        <title>High frequency of phylogenetically diverse reductive dehalogenase-homologous genes in deep subseafloor sedimentary metagenomes.</title>
        <authorList>
            <person name="Kawai M."/>
            <person name="Futagami T."/>
            <person name="Toyoda A."/>
            <person name="Takaki Y."/>
            <person name="Nishi S."/>
            <person name="Hori S."/>
            <person name="Arai W."/>
            <person name="Tsubouchi T."/>
            <person name="Morono Y."/>
            <person name="Uchiyama I."/>
            <person name="Ito T."/>
            <person name="Fujiyama A."/>
            <person name="Inagaki F."/>
            <person name="Takami H."/>
        </authorList>
    </citation>
    <scope>NUCLEOTIDE SEQUENCE</scope>
    <source>
        <strain evidence="1">Expedition CK06-06</strain>
    </source>
</reference>
<feature type="non-terminal residue" evidence="1">
    <location>
        <position position="150"/>
    </location>
</feature>
<comment type="caution">
    <text evidence="1">The sequence shown here is derived from an EMBL/GenBank/DDBJ whole genome shotgun (WGS) entry which is preliminary data.</text>
</comment>
<dbReference type="EMBL" id="BARV01023183">
    <property type="protein sequence ID" value="GAI28515.1"/>
    <property type="molecule type" value="Genomic_DNA"/>
</dbReference>
<evidence type="ECO:0000313" key="1">
    <source>
        <dbReference type="EMBL" id="GAI28515.1"/>
    </source>
</evidence>